<evidence type="ECO:0000313" key="2">
    <source>
        <dbReference type="EMBL" id="QQB89383.1"/>
    </source>
</evidence>
<evidence type="ECO:0000313" key="3">
    <source>
        <dbReference type="Proteomes" id="UP000287388"/>
    </source>
</evidence>
<gene>
    <name evidence="1" type="ORF">EQG53_02210</name>
    <name evidence="2" type="ORF">I6H83_02755</name>
</gene>
<dbReference type="EMBL" id="CP035093">
    <property type="protein sequence ID" value="QAT13262.1"/>
    <property type="molecule type" value="Genomic_DNA"/>
</dbReference>
<reference evidence="1 3" key="1">
    <citation type="submission" date="2019-01" db="EMBL/GenBank/DDBJ databases">
        <title>Brevundimonas diminuta Genome sequencing and assembly.</title>
        <authorList>
            <person name="Chen H."/>
        </authorList>
    </citation>
    <scope>NUCLEOTIDE SEQUENCE [LARGE SCALE GENOMIC DNA]</scope>
    <source>
        <strain evidence="1">ATCC</strain>
        <strain evidence="3">ATCC(B) 19146</strain>
    </source>
</reference>
<dbReference type="Proteomes" id="UP000596117">
    <property type="component" value="Chromosome"/>
</dbReference>
<dbReference type="KEGG" id="bdm:EQG53_02210"/>
<protein>
    <submittedName>
        <fullName evidence="1">Uncharacterized protein</fullName>
    </submittedName>
</protein>
<evidence type="ECO:0000313" key="1">
    <source>
        <dbReference type="EMBL" id="QAT13262.1"/>
    </source>
</evidence>
<dbReference type="EMBL" id="CP066026">
    <property type="protein sequence ID" value="QQB89383.1"/>
    <property type="molecule type" value="Genomic_DNA"/>
</dbReference>
<proteinExistence type="predicted"/>
<dbReference type="RefSeq" id="WP_128718964.1">
    <property type="nucleotide sequence ID" value="NZ_BJNC01000028.1"/>
</dbReference>
<keyword evidence="4" id="KW-1185">Reference proteome</keyword>
<sequence>MNPRYNNWTRAQWMGRAAKVGDLQRQGWPVVACCLHCHLEMTVDLAVVRRALGEDFVLWGRTARCRRRHCQGRMCFWTYPPEGRGLKVEMF</sequence>
<accession>A0A410NTT6</accession>
<dbReference type="AlphaFoldDB" id="A0A410NTT6"/>
<dbReference type="Proteomes" id="UP000287388">
    <property type="component" value="Chromosome"/>
</dbReference>
<organism evidence="1 3">
    <name type="scientific">Brevundimonas diminuta</name>
    <name type="common">Pseudomonas diminuta</name>
    <dbReference type="NCBI Taxonomy" id="293"/>
    <lineage>
        <taxon>Bacteria</taxon>
        <taxon>Pseudomonadati</taxon>
        <taxon>Pseudomonadota</taxon>
        <taxon>Alphaproteobacteria</taxon>
        <taxon>Caulobacterales</taxon>
        <taxon>Caulobacteraceae</taxon>
        <taxon>Brevundimonas</taxon>
    </lineage>
</organism>
<reference evidence="2 4" key="2">
    <citation type="submission" date="2020-12" db="EMBL/GenBank/DDBJ databases">
        <title>FDA dAtabase for Regulatory Grade micrObial Sequences (FDA-ARGOS): Supporting development and validation of Infectious Disease Dx tests.</title>
        <authorList>
            <person name="Kerrigan L."/>
            <person name="Long C."/>
            <person name="Tallon L."/>
            <person name="Sadzewicz L."/>
            <person name="Zhao X."/>
            <person name="Boylan J."/>
            <person name="Ott S."/>
            <person name="Bowen H."/>
            <person name="Vavikolanu K."/>
            <person name="Mehta A."/>
            <person name="Aluvathingal J."/>
            <person name="Nadendla S."/>
            <person name="Yan Y."/>
            <person name="Sichtig H."/>
        </authorList>
    </citation>
    <scope>NUCLEOTIDE SEQUENCE [LARGE SCALE GENOMIC DNA]</scope>
    <source>
        <strain evidence="2 4">FDAARGOS_1026</strain>
    </source>
</reference>
<name>A0A410NTT6_BREDI</name>
<evidence type="ECO:0000313" key="4">
    <source>
        <dbReference type="Proteomes" id="UP000596117"/>
    </source>
</evidence>